<accession>A0ACB8UIK8</accession>
<gene>
    <name evidence="1" type="ORF">BDY19DRAFT_920721</name>
</gene>
<reference evidence="1" key="1">
    <citation type="journal article" date="2021" name="Environ. Microbiol.">
        <title>Gene family expansions and transcriptome signatures uncover fungal adaptations to wood decay.</title>
        <authorList>
            <person name="Hage H."/>
            <person name="Miyauchi S."/>
            <person name="Viragh M."/>
            <person name="Drula E."/>
            <person name="Min B."/>
            <person name="Chaduli D."/>
            <person name="Navarro D."/>
            <person name="Favel A."/>
            <person name="Norest M."/>
            <person name="Lesage-Meessen L."/>
            <person name="Balint B."/>
            <person name="Merenyi Z."/>
            <person name="de Eugenio L."/>
            <person name="Morin E."/>
            <person name="Martinez A.T."/>
            <person name="Baldrian P."/>
            <person name="Stursova M."/>
            <person name="Martinez M.J."/>
            <person name="Novotny C."/>
            <person name="Magnuson J.K."/>
            <person name="Spatafora J.W."/>
            <person name="Maurice S."/>
            <person name="Pangilinan J."/>
            <person name="Andreopoulos W."/>
            <person name="LaButti K."/>
            <person name="Hundley H."/>
            <person name="Na H."/>
            <person name="Kuo A."/>
            <person name="Barry K."/>
            <person name="Lipzen A."/>
            <person name="Henrissat B."/>
            <person name="Riley R."/>
            <person name="Ahrendt S."/>
            <person name="Nagy L.G."/>
            <person name="Grigoriev I.V."/>
            <person name="Martin F."/>
            <person name="Rosso M.N."/>
        </authorList>
    </citation>
    <scope>NUCLEOTIDE SEQUENCE</scope>
    <source>
        <strain evidence="1">CBS 384.51</strain>
    </source>
</reference>
<dbReference type="EMBL" id="MU274901">
    <property type="protein sequence ID" value="KAI0094079.1"/>
    <property type="molecule type" value="Genomic_DNA"/>
</dbReference>
<proteinExistence type="predicted"/>
<dbReference type="Proteomes" id="UP001055072">
    <property type="component" value="Unassembled WGS sequence"/>
</dbReference>
<evidence type="ECO:0000313" key="1">
    <source>
        <dbReference type="EMBL" id="KAI0094079.1"/>
    </source>
</evidence>
<evidence type="ECO:0000313" key="2">
    <source>
        <dbReference type="Proteomes" id="UP001055072"/>
    </source>
</evidence>
<comment type="caution">
    <text evidence="1">The sequence shown here is derived from an EMBL/GenBank/DDBJ whole genome shotgun (WGS) entry which is preliminary data.</text>
</comment>
<keyword evidence="2" id="KW-1185">Reference proteome</keyword>
<organism evidence="1 2">
    <name type="scientific">Irpex rosettiformis</name>
    <dbReference type="NCBI Taxonomy" id="378272"/>
    <lineage>
        <taxon>Eukaryota</taxon>
        <taxon>Fungi</taxon>
        <taxon>Dikarya</taxon>
        <taxon>Basidiomycota</taxon>
        <taxon>Agaricomycotina</taxon>
        <taxon>Agaricomycetes</taxon>
        <taxon>Polyporales</taxon>
        <taxon>Irpicaceae</taxon>
        <taxon>Irpex</taxon>
    </lineage>
</organism>
<protein>
    <submittedName>
        <fullName evidence="1">Uncharacterized protein</fullName>
    </submittedName>
</protein>
<name>A0ACB8UIK8_9APHY</name>
<sequence length="548" mass="62870">MEIQSMSVSLPLEIILDILMRLNYQDLLTCRRCSRWFCAIIDDDDFLQYKISLAISGMVDNPINQTPPTEKLARLENYRNWWMSSSLMDKSWSTDQKLTYPTHHGPAWELAGGVLAQSLDFNSIQFVRLPAKMRNITEKTWTTKLPCSHGDFRIDPVQDLLVIIERPLQAIGTKARLRLLTMSNAEEHPQSRVHTLEFPCRGVGNSCYEIRINGPYLGILSTDHRGSCVLTVWQWLTGEIIYRRYGMDQVSFVFLNDLYLLVALSEDTDFTAEHSHSRSPSPVLNLVSFRPNNVGLWNLRLPRPDINQVLFDDLELISEPGPLYSPQTTNVSPMFHISDTVEPERLVLLKMGAISTATFSFLASNIIEIPQKFPLHPMHAMHQSMTMMYVEWDSWAPGCLIEQPSGWLGHWRSIVFGTKHVFIRKASMDDEDIAADVFVRDFNPRRVRWEEVQRQQSGRQTIPDSKSITPFKNDNADNEMKVDLFMRGFFMPVLQYTFTEKIARSLAYMELCIPRAVSMRDQVILSEDAIVVVKNGGFVSTGFEVHIV</sequence>